<dbReference type="EMBL" id="JBHLUU010000112">
    <property type="protein sequence ID" value="MFC0476842.1"/>
    <property type="molecule type" value="Genomic_DNA"/>
</dbReference>
<dbReference type="RefSeq" id="WP_160549281.1">
    <property type="nucleotide sequence ID" value="NZ_JBHLUU010000112.1"/>
</dbReference>
<dbReference type="Pfam" id="PF01381">
    <property type="entry name" value="HTH_3"/>
    <property type="match status" value="1"/>
</dbReference>
<comment type="caution">
    <text evidence="2">The sequence shown here is derived from an EMBL/GenBank/DDBJ whole genome shotgun (WGS) entry which is preliminary data.</text>
</comment>
<name>A0ABV6KU30_9BACI</name>
<accession>A0ABV6KU30</accession>
<sequence length="81" mass="9617">MITVDKLNEIEIEDDVERLIILRKRLNLSQYQFAQAVGVSSSYIGQVERGKTLITNKFRARINDFLKREKEMYEKDIFSNF</sequence>
<dbReference type="InterPro" id="IPR001387">
    <property type="entry name" value="Cro/C1-type_HTH"/>
</dbReference>
<dbReference type="InterPro" id="IPR010982">
    <property type="entry name" value="Lambda_DNA-bd_dom_sf"/>
</dbReference>
<reference evidence="2 3" key="1">
    <citation type="submission" date="2024-09" db="EMBL/GenBank/DDBJ databases">
        <authorList>
            <person name="Sun Q."/>
            <person name="Mori K."/>
        </authorList>
    </citation>
    <scope>NUCLEOTIDE SEQUENCE [LARGE SCALE GENOMIC DNA]</scope>
    <source>
        <strain evidence="2 3">CGMCC 1.9126</strain>
    </source>
</reference>
<evidence type="ECO:0000259" key="1">
    <source>
        <dbReference type="PROSITE" id="PS50943"/>
    </source>
</evidence>
<evidence type="ECO:0000313" key="2">
    <source>
        <dbReference type="EMBL" id="MFC0476842.1"/>
    </source>
</evidence>
<dbReference type="Gene3D" id="1.10.260.40">
    <property type="entry name" value="lambda repressor-like DNA-binding domains"/>
    <property type="match status" value="1"/>
</dbReference>
<dbReference type="SMART" id="SM00530">
    <property type="entry name" value="HTH_XRE"/>
    <property type="match status" value="1"/>
</dbReference>
<proteinExistence type="predicted"/>
<dbReference type="SUPFAM" id="SSF47413">
    <property type="entry name" value="lambda repressor-like DNA-binding domains"/>
    <property type="match status" value="1"/>
</dbReference>
<evidence type="ECO:0000313" key="3">
    <source>
        <dbReference type="Proteomes" id="UP001589738"/>
    </source>
</evidence>
<protein>
    <submittedName>
        <fullName evidence="2">Helix-turn-helix domain-containing protein</fullName>
    </submittedName>
</protein>
<feature type="domain" description="HTH cro/C1-type" evidence="1">
    <location>
        <begin position="19"/>
        <end position="55"/>
    </location>
</feature>
<gene>
    <name evidence="2" type="ORF">ACFFHF_16690</name>
</gene>
<dbReference type="PROSITE" id="PS50943">
    <property type="entry name" value="HTH_CROC1"/>
    <property type="match status" value="1"/>
</dbReference>
<organism evidence="2 3">
    <name type="scientific">Robertmurraya beringensis</name>
    <dbReference type="NCBI Taxonomy" id="641660"/>
    <lineage>
        <taxon>Bacteria</taxon>
        <taxon>Bacillati</taxon>
        <taxon>Bacillota</taxon>
        <taxon>Bacilli</taxon>
        <taxon>Bacillales</taxon>
        <taxon>Bacillaceae</taxon>
        <taxon>Robertmurraya</taxon>
    </lineage>
</organism>
<keyword evidence="3" id="KW-1185">Reference proteome</keyword>
<dbReference type="Proteomes" id="UP001589738">
    <property type="component" value="Unassembled WGS sequence"/>
</dbReference>
<dbReference type="CDD" id="cd00093">
    <property type="entry name" value="HTH_XRE"/>
    <property type="match status" value="1"/>
</dbReference>